<proteinExistence type="predicted"/>
<feature type="non-terminal residue" evidence="2">
    <location>
        <position position="1"/>
    </location>
</feature>
<feature type="transmembrane region" description="Helical" evidence="1">
    <location>
        <begin position="34"/>
        <end position="58"/>
    </location>
</feature>
<dbReference type="PANTHER" id="PTHR22941">
    <property type="entry name" value="SERPENTINE RECEPTOR"/>
    <property type="match status" value="1"/>
</dbReference>
<dbReference type="InterPro" id="IPR053220">
    <property type="entry name" value="Nematode_rcpt-like_serp_H"/>
</dbReference>
<dbReference type="InterPro" id="IPR019422">
    <property type="entry name" value="7TM_GPCR_serpentine_rcpt_Srh"/>
</dbReference>
<dbReference type="Pfam" id="PF10318">
    <property type="entry name" value="7TM_GPCR_Srh"/>
    <property type="match status" value="1"/>
</dbReference>
<keyword evidence="3" id="KW-1185">Reference proteome</keyword>
<reference evidence="2" key="1">
    <citation type="submission" date="2023-06" db="EMBL/GenBank/DDBJ databases">
        <authorList>
            <person name="Delattre M."/>
        </authorList>
    </citation>
    <scope>NUCLEOTIDE SEQUENCE</scope>
    <source>
        <strain evidence="2">AF72</strain>
    </source>
</reference>
<keyword evidence="1" id="KW-0812">Transmembrane</keyword>
<dbReference type="EMBL" id="CATQJA010002659">
    <property type="protein sequence ID" value="CAJ0580497.1"/>
    <property type="molecule type" value="Genomic_DNA"/>
</dbReference>
<keyword evidence="1" id="KW-0472">Membrane</keyword>
<dbReference type="Proteomes" id="UP001177023">
    <property type="component" value="Unassembled WGS sequence"/>
</dbReference>
<evidence type="ECO:0008006" key="4">
    <source>
        <dbReference type="Google" id="ProtNLM"/>
    </source>
</evidence>
<feature type="transmembrane region" description="Helical" evidence="1">
    <location>
        <begin position="102"/>
        <end position="131"/>
    </location>
</feature>
<evidence type="ECO:0000313" key="3">
    <source>
        <dbReference type="Proteomes" id="UP001177023"/>
    </source>
</evidence>
<keyword evidence="1" id="KW-1133">Transmembrane helix</keyword>
<feature type="transmembrane region" description="Helical" evidence="1">
    <location>
        <begin position="151"/>
        <end position="178"/>
    </location>
</feature>
<gene>
    <name evidence="2" type="ORF">MSPICULIGERA_LOCUS18695</name>
</gene>
<accession>A0AA36D630</accession>
<feature type="transmembrane region" description="Helical" evidence="1">
    <location>
        <begin position="190"/>
        <end position="214"/>
    </location>
</feature>
<evidence type="ECO:0000256" key="1">
    <source>
        <dbReference type="SAM" id="Phobius"/>
    </source>
</evidence>
<sequence>MCLFAALFISTVLCFFYRHQQLLGAGSPYRVSNFSMAAIGVTYFIIEIVPCFWLFHYIQVRQVTPKELMNLYPEFANLAPMILSGPNLLLVDSDVYFFTPGLRAHICAVFLLMFFALIHVVTVACLVLNAIARLALETRELSQKTRMMQRYFLMSLLVQTLIPAGWMALPFAGHFILFTFKLQLGQGINHVLLILISSHGIIASITTLCIYAPYRNFVRQLTGRCYGKLAPSARIEKVAEDPVSGKSLHHHLMAAQKQVTSISI</sequence>
<protein>
    <recommendedName>
        <fullName evidence="4">G protein-coupled receptor</fullName>
    </recommendedName>
</protein>
<comment type="caution">
    <text evidence="2">The sequence shown here is derived from an EMBL/GenBank/DDBJ whole genome shotgun (WGS) entry which is preliminary data.</text>
</comment>
<feature type="transmembrane region" description="Helical" evidence="1">
    <location>
        <begin position="70"/>
        <end position="90"/>
    </location>
</feature>
<dbReference type="AlphaFoldDB" id="A0AA36D630"/>
<organism evidence="2 3">
    <name type="scientific">Mesorhabditis spiculigera</name>
    <dbReference type="NCBI Taxonomy" id="96644"/>
    <lineage>
        <taxon>Eukaryota</taxon>
        <taxon>Metazoa</taxon>
        <taxon>Ecdysozoa</taxon>
        <taxon>Nematoda</taxon>
        <taxon>Chromadorea</taxon>
        <taxon>Rhabditida</taxon>
        <taxon>Rhabditina</taxon>
        <taxon>Rhabditomorpha</taxon>
        <taxon>Rhabditoidea</taxon>
        <taxon>Rhabditidae</taxon>
        <taxon>Mesorhabditinae</taxon>
        <taxon>Mesorhabditis</taxon>
    </lineage>
</organism>
<name>A0AA36D630_9BILA</name>
<evidence type="ECO:0000313" key="2">
    <source>
        <dbReference type="EMBL" id="CAJ0580497.1"/>
    </source>
</evidence>